<protein>
    <submittedName>
        <fullName evidence="1">Uncharacterized protein</fullName>
    </submittedName>
</protein>
<organism evidence="1 3">
    <name type="scientific">Araneus ventricosus</name>
    <name type="common">Orbweaver spider</name>
    <name type="synonym">Epeira ventricosa</name>
    <dbReference type="NCBI Taxonomy" id="182803"/>
    <lineage>
        <taxon>Eukaryota</taxon>
        <taxon>Metazoa</taxon>
        <taxon>Ecdysozoa</taxon>
        <taxon>Arthropoda</taxon>
        <taxon>Chelicerata</taxon>
        <taxon>Arachnida</taxon>
        <taxon>Araneae</taxon>
        <taxon>Araneomorphae</taxon>
        <taxon>Entelegynae</taxon>
        <taxon>Araneoidea</taxon>
        <taxon>Araneidae</taxon>
        <taxon>Araneus</taxon>
    </lineage>
</organism>
<name>A0A4Y2ICB1_ARAVE</name>
<accession>A0A4Y2ICB1</accession>
<comment type="caution">
    <text evidence="1">The sequence shown here is derived from an EMBL/GenBank/DDBJ whole genome shotgun (WGS) entry which is preliminary data.</text>
</comment>
<feature type="non-terminal residue" evidence="1">
    <location>
        <position position="54"/>
    </location>
</feature>
<reference evidence="1 3" key="1">
    <citation type="journal article" date="2019" name="Sci. Rep.">
        <title>Orb-weaving spider Araneus ventricosus genome elucidates the spidroin gene catalogue.</title>
        <authorList>
            <person name="Kono N."/>
            <person name="Nakamura H."/>
            <person name="Ohtoshi R."/>
            <person name="Moran D.A.P."/>
            <person name="Shinohara A."/>
            <person name="Yoshida Y."/>
            <person name="Fujiwara M."/>
            <person name="Mori M."/>
            <person name="Tomita M."/>
            <person name="Arakawa K."/>
        </authorList>
    </citation>
    <scope>NUCLEOTIDE SEQUENCE [LARGE SCALE GENOMIC DNA]</scope>
</reference>
<evidence type="ECO:0000313" key="2">
    <source>
        <dbReference type="EMBL" id="GBM75313.1"/>
    </source>
</evidence>
<dbReference type="Proteomes" id="UP000499080">
    <property type="component" value="Unassembled WGS sequence"/>
</dbReference>
<keyword evidence="3" id="KW-1185">Reference proteome</keyword>
<dbReference type="AlphaFoldDB" id="A0A4Y2ICB1"/>
<proteinExistence type="predicted"/>
<gene>
    <name evidence="1" type="ORF">AVEN_186832_1</name>
    <name evidence="2" type="ORF">AVEN_201735_1</name>
</gene>
<sequence length="54" mass="5992">MPDLACLRPTNTADLRWNLVSNLEPSGSEAETLPLGYRGLTENCNTKENCNLRV</sequence>
<evidence type="ECO:0000313" key="3">
    <source>
        <dbReference type="Proteomes" id="UP000499080"/>
    </source>
</evidence>
<evidence type="ECO:0000313" key="1">
    <source>
        <dbReference type="EMBL" id="GBM75303.1"/>
    </source>
</evidence>
<dbReference type="EMBL" id="BGPR01106125">
    <property type="protein sequence ID" value="GBM75313.1"/>
    <property type="molecule type" value="Genomic_DNA"/>
</dbReference>
<dbReference type="EMBL" id="BGPR01106123">
    <property type="protein sequence ID" value="GBM75303.1"/>
    <property type="molecule type" value="Genomic_DNA"/>
</dbReference>